<evidence type="ECO:0000259" key="2">
    <source>
        <dbReference type="Pfam" id="PF13529"/>
    </source>
</evidence>
<feature type="chain" id="PRO_5042871201" description="Peptidase C39-like domain-containing protein" evidence="1">
    <location>
        <begin position="27"/>
        <end position="315"/>
    </location>
</feature>
<dbReference type="Gene3D" id="3.90.70.10">
    <property type="entry name" value="Cysteine proteinases"/>
    <property type="match status" value="1"/>
</dbReference>
<dbReference type="SUPFAM" id="SSF54001">
    <property type="entry name" value="Cysteine proteinases"/>
    <property type="match status" value="1"/>
</dbReference>
<name>A0AAP3VAR7_9FIRM</name>
<sequence length="315" mass="35401">MFKKHKFISFLIIFVLLFSVNTTTFANTTMEQNSSVNYTSEIKLYDSNENIIAYYYELNPTGYVIVNADNNEMIEYSEYNNKYFSEKDAHYYYGGPLMYYKADGTRQFGSIIELQSQKEVAIEDITPLVRGSEADSLGTLNIDNFLIKTRAVSSDSISHSTARYSYNPDGRCGSVAGAIVLNYYDRYKSPSYVPNSLESSDGVALINALVARMGTNTNYNELKKGLSLFIKQYYKPTTVTANTYSWGDRIRTIIGKNYPCILGLTSHPRYGEHWVVVTGYNFTSNNSGTYTVNDGWGNVGININSSYTDGCVDIG</sequence>
<keyword evidence="1" id="KW-0732">Signal</keyword>
<dbReference type="InterPro" id="IPR039564">
    <property type="entry name" value="Peptidase_C39-like"/>
</dbReference>
<dbReference type="EMBL" id="JAQLYE010000062">
    <property type="protein sequence ID" value="MDB8019425.1"/>
    <property type="molecule type" value="Genomic_DNA"/>
</dbReference>
<dbReference type="Proteomes" id="UP001212823">
    <property type="component" value="Unassembled WGS sequence"/>
</dbReference>
<dbReference type="RefSeq" id="WP_306791106.1">
    <property type="nucleotide sequence ID" value="NZ_JAQLYC010000081.1"/>
</dbReference>
<dbReference type="InterPro" id="IPR038765">
    <property type="entry name" value="Papain-like_cys_pep_sf"/>
</dbReference>
<feature type="domain" description="Peptidase C39-like" evidence="2">
    <location>
        <begin position="167"/>
        <end position="294"/>
    </location>
</feature>
<gene>
    <name evidence="3" type="ORF">PNE45_15580</name>
</gene>
<reference evidence="3" key="1">
    <citation type="submission" date="2023-01" db="EMBL/GenBank/DDBJ databases">
        <title>Human gut microbiome strain richness.</title>
        <authorList>
            <person name="Chen-Liaw A."/>
        </authorList>
    </citation>
    <scope>NUCLEOTIDE SEQUENCE</scope>
    <source>
        <strain evidence="3">1001283st1_D2_1001283B150209_150212</strain>
    </source>
</reference>
<evidence type="ECO:0000313" key="4">
    <source>
        <dbReference type="Proteomes" id="UP001212823"/>
    </source>
</evidence>
<comment type="caution">
    <text evidence="3">The sequence shown here is derived from an EMBL/GenBank/DDBJ whole genome shotgun (WGS) entry which is preliminary data.</text>
</comment>
<feature type="signal peptide" evidence="1">
    <location>
        <begin position="1"/>
        <end position="26"/>
    </location>
</feature>
<dbReference type="AlphaFoldDB" id="A0AAP3VAR7"/>
<dbReference type="Pfam" id="PF13529">
    <property type="entry name" value="Peptidase_C39_2"/>
    <property type="match status" value="1"/>
</dbReference>
<evidence type="ECO:0000313" key="3">
    <source>
        <dbReference type="EMBL" id="MDB8019425.1"/>
    </source>
</evidence>
<protein>
    <recommendedName>
        <fullName evidence="2">Peptidase C39-like domain-containing protein</fullName>
    </recommendedName>
</protein>
<accession>A0AAP3VAR7</accession>
<organism evidence="3 4">
    <name type="scientific">Agathobacter rectalis</name>
    <dbReference type="NCBI Taxonomy" id="39491"/>
    <lineage>
        <taxon>Bacteria</taxon>
        <taxon>Bacillati</taxon>
        <taxon>Bacillota</taxon>
        <taxon>Clostridia</taxon>
        <taxon>Lachnospirales</taxon>
        <taxon>Lachnospiraceae</taxon>
        <taxon>Agathobacter</taxon>
    </lineage>
</organism>
<evidence type="ECO:0000256" key="1">
    <source>
        <dbReference type="SAM" id="SignalP"/>
    </source>
</evidence>
<proteinExistence type="predicted"/>